<evidence type="ECO:0000256" key="1">
    <source>
        <dbReference type="ARBA" id="ARBA00022679"/>
    </source>
</evidence>
<dbReference type="GO" id="GO:0016020">
    <property type="term" value="C:membrane"/>
    <property type="evidence" value="ECO:0007669"/>
    <property type="project" value="InterPro"/>
</dbReference>
<feature type="transmembrane region" description="Helical" evidence="5">
    <location>
        <begin position="341"/>
        <end position="359"/>
    </location>
</feature>
<gene>
    <name evidence="8" type="ORF">HYN49_10280</name>
</gene>
<dbReference type="PANTHER" id="PTHR24421:SF58">
    <property type="entry name" value="SIGNAL TRANSDUCTION HISTIDINE-PROTEIN KINASE_PHOSPHATASE UHPB"/>
    <property type="match status" value="1"/>
</dbReference>
<dbReference type="PROSITE" id="PS50005">
    <property type="entry name" value="TPR"/>
    <property type="match status" value="4"/>
</dbReference>
<dbReference type="KEGG" id="fpal:HYN49_10280"/>
<evidence type="ECO:0000259" key="7">
    <source>
        <dbReference type="PROSITE" id="PS50109"/>
    </source>
</evidence>
<name>A0A2S1SIL8_9FLAO</name>
<organism evidence="8 9">
    <name type="scientific">Flavobacterium pallidum</name>
    <dbReference type="NCBI Taxonomy" id="2172098"/>
    <lineage>
        <taxon>Bacteria</taxon>
        <taxon>Pseudomonadati</taxon>
        <taxon>Bacteroidota</taxon>
        <taxon>Flavobacteriia</taxon>
        <taxon>Flavobacteriales</taxon>
        <taxon>Flavobacteriaceae</taxon>
        <taxon>Flavobacterium</taxon>
    </lineage>
</organism>
<keyword evidence="6" id="KW-0732">Signal</keyword>
<keyword evidence="2" id="KW-0418">Kinase</keyword>
<feature type="signal peptide" evidence="6">
    <location>
        <begin position="1"/>
        <end position="19"/>
    </location>
</feature>
<dbReference type="Proteomes" id="UP000244937">
    <property type="component" value="Chromosome"/>
</dbReference>
<dbReference type="Pfam" id="PF13374">
    <property type="entry name" value="TPR_10"/>
    <property type="match status" value="1"/>
</dbReference>
<dbReference type="InterPro" id="IPR005467">
    <property type="entry name" value="His_kinase_dom"/>
</dbReference>
<dbReference type="PANTHER" id="PTHR24421">
    <property type="entry name" value="NITRATE/NITRITE SENSOR PROTEIN NARX-RELATED"/>
    <property type="match status" value="1"/>
</dbReference>
<evidence type="ECO:0000256" key="6">
    <source>
        <dbReference type="SAM" id="SignalP"/>
    </source>
</evidence>
<accession>A0A2S1SIL8</accession>
<dbReference type="Pfam" id="PF13424">
    <property type="entry name" value="TPR_12"/>
    <property type="match status" value="1"/>
</dbReference>
<dbReference type="Gene3D" id="1.25.40.10">
    <property type="entry name" value="Tetratricopeptide repeat domain"/>
    <property type="match status" value="2"/>
</dbReference>
<dbReference type="CDD" id="cd16917">
    <property type="entry name" value="HATPase_UhpB-NarQ-NarX-like"/>
    <property type="match status" value="1"/>
</dbReference>
<keyword evidence="1" id="KW-0808">Transferase</keyword>
<keyword evidence="5" id="KW-1133">Transmembrane helix</keyword>
<feature type="repeat" description="TPR" evidence="4">
    <location>
        <begin position="183"/>
        <end position="216"/>
    </location>
</feature>
<dbReference type="SUPFAM" id="SSF48452">
    <property type="entry name" value="TPR-like"/>
    <property type="match status" value="2"/>
</dbReference>
<dbReference type="SUPFAM" id="SSF55874">
    <property type="entry name" value="ATPase domain of HSP90 chaperone/DNA topoisomerase II/histidine kinase"/>
    <property type="match status" value="1"/>
</dbReference>
<feature type="repeat" description="TPR" evidence="4">
    <location>
        <begin position="143"/>
        <end position="176"/>
    </location>
</feature>
<dbReference type="GO" id="GO:0000155">
    <property type="term" value="F:phosphorelay sensor kinase activity"/>
    <property type="evidence" value="ECO:0007669"/>
    <property type="project" value="InterPro"/>
</dbReference>
<dbReference type="Pfam" id="PF07730">
    <property type="entry name" value="HisKA_3"/>
    <property type="match status" value="1"/>
</dbReference>
<feature type="chain" id="PRO_5015783993" description="Histidine kinase domain-containing protein" evidence="6">
    <location>
        <begin position="20"/>
        <end position="584"/>
    </location>
</feature>
<keyword evidence="9" id="KW-1185">Reference proteome</keyword>
<proteinExistence type="predicted"/>
<evidence type="ECO:0000256" key="3">
    <source>
        <dbReference type="ARBA" id="ARBA00023012"/>
    </source>
</evidence>
<keyword evidence="3" id="KW-0902">Two-component regulatory system</keyword>
<dbReference type="PROSITE" id="PS50109">
    <property type="entry name" value="HIS_KIN"/>
    <property type="match status" value="1"/>
</dbReference>
<dbReference type="InterPro" id="IPR011712">
    <property type="entry name" value="Sig_transdc_His_kin_sub3_dim/P"/>
</dbReference>
<reference evidence="8 9" key="1">
    <citation type="submission" date="2018-05" db="EMBL/GenBank/DDBJ databases">
        <title>Genome sequencing of Flavobacterium sp. HYN0049.</title>
        <authorList>
            <person name="Yi H."/>
            <person name="Baek C."/>
        </authorList>
    </citation>
    <scope>NUCLEOTIDE SEQUENCE [LARGE SCALE GENOMIC DNA]</scope>
    <source>
        <strain evidence="8 9">HYN0049</strain>
    </source>
</reference>
<dbReference type="GO" id="GO:0046983">
    <property type="term" value="F:protein dimerization activity"/>
    <property type="evidence" value="ECO:0007669"/>
    <property type="project" value="InterPro"/>
</dbReference>
<dbReference type="OrthoDB" id="9778366at2"/>
<keyword evidence="5" id="KW-0812">Transmembrane</keyword>
<dbReference type="EMBL" id="CP029187">
    <property type="protein sequence ID" value="AWI26256.1"/>
    <property type="molecule type" value="Genomic_DNA"/>
</dbReference>
<evidence type="ECO:0000313" key="9">
    <source>
        <dbReference type="Proteomes" id="UP000244937"/>
    </source>
</evidence>
<keyword evidence="4" id="KW-0802">TPR repeat</keyword>
<dbReference type="SMART" id="SM00028">
    <property type="entry name" value="TPR"/>
    <property type="match status" value="7"/>
</dbReference>
<dbReference type="PROSITE" id="PS50293">
    <property type="entry name" value="TPR_REGION"/>
    <property type="match status" value="1"/>
</dbReference>
<dbReference type="InterPro" id="IPR050482">
    <property type="entry name" value="Sensor_HK_TwoCompSys"/>
</dbReference>
<dbReference type="InterPro" id="IPR036890">
    <property type="entry name" value="HATPase_C_sf"/>
</dbReference>
<evidence type="ECO:0000256" key="5">
    <source>
        <dbReference type="SAM" id="Phobius"/>
    </source>
</evidence>
<feature type="repeat" description="TPR" evidence="4">
    <location>
        <begin position="64"/>
        <end position="97"/>
    </location>
</feature>
<keyword evidence="5" id="KW-0472">Membrane</keyword>
<evidence type="ECO:0000313" key="8">
    <source>
        <dbReference type="EMBL" id="AWI26256.1"/>
    </source>
</evidence>
<evidence type="ECO:0000256" key="2">
    <source>
        <dbReference type="ARBA" id="ARBA00022777"/>
    </source>
</evidence>
<dbReference type="InterPro" id="IPR011990">
    <property type="entry name" value="TPR-like_helical_dom_sf"/>
</dbReference>
<dbReference type="Gene3D" id="3.30.565.10">
    <property type="entry name" value="Histidine kinase-like ATPase, C-terminal domain"/>
    <property type="match status" value="1"/>
</dbReference>
<feature type="repeat" description="TPR" evidence="4">
    <location>
        <begin position="104"/>
        <end position="137"/>
    </location>
</feature>
<dbReference type="Pfam" id="PF13181">
    <property type="entry name" value="TPR_8"/>
    <property type="match status" value="1"/>
</dbReference>
<dbReference type="InterPro" id="IPR019734">
    <property type="entry name" value="TPR_rpt"/>
</dbReference>
<dbReference type="AlphaFoldDB" id="A0A2S1SIL8"/>
<dbReference type="Gene3D" id="1.20.5.1930">
    <property type="match status" value="1"/>
</dbReference>
<evidence type="ECO:0000256" key="4">
    <source>
        <dbReference type="PROSITE-ProRule" id="PRU00339"/>
    </source>
</evidence>
<sequence>MKIFLRCLLLLLINLHCVAQSPSAAQLLQQGISDFESGKYEHGLTVLTHCIALAQTPSDGIILQKAYNNLGNIYSQTGKSELALRHYLLSLSIAKKRNDIPGMAKINKNIGAMYSEQKDFTVALAYYKKAMDLIGKDHKPIKADCLNNMGVVYEQQEKYTEALKAYSEALSIYKLVEDKPRIAMSLNNLAIVRKYLGKYEEAVQDYLQALSISEKTDDRFMVAATQNNLGNVYILIGDYQKSLQYCLLAYKTAEAIKAAEIAVESLDGIATAYEKLRNYPNAIAYRKKYEAAKGDFINSERSSQLAEMQVKYDTLDKEAKIRSLRQQSKIDALKIQKRNRLIILILAFLMIFIVILFFWRKNQQLKNVVARDKAIRDTEEQERIRMARDIHDDLGSGLSKVNFLSEIILQKSAQNPEIGQHAKSVQETAAKMIGNMRDLIWALNPDNTTLNNLLARIREYATDYLEDYQIKPHYSFPEAIPTDPIAKEIHRGIFMVVKESLNNISKYSGASNAYFNAIIDRGCLFISIKDDGDGFDVAGVTAGNGLPNMKKRLESVSGFIEITSGPGIGTEISLRIPMQQLLRN</sequence>
<feature type="domain" description="Histidine kinase" evidence="7">
    <location>
        <begin position="389"/>
        <end position="580"/>
    </location>
</feature>
<protein>
    <recommendedName>
        <fullName evidence="7">Histidine kinase domain-containing protein</fullName>
    </recommendedName>
</protein>